<dbReference type="OrthoDB" id="10258877at2759"/>
<feature type="region of interest" description="Disordered" evidence="2">
    <location>
        <begin position="203"/>
        <end position="248"/>
    </location>
</feature>
<evidence type="ECO:0000313" key="5">
    <source>
        <dbReference type="RefSeq" id="XP_022334555.1"/>
    </source>
</evidence>
<dbReference type="PANTHER" id="PTHR13511">
    <property type="entry name" value="KXDL MOTIF-CONTAINING PROTEIN 1"/>
    <property type="match status" value="1"/>
</dbReference>
<accession>A0A8B8E2W1</accession>
<dbReference type="Pfam" id="PF10241">
    <property type="entry name" value="KxDL"/>
    <property type="match status" value="1"/>
</dbReference>
<dbReference type="KEGG" id="cvn:111131365"/>
<evidence type="ECO:0000313" key="4">
    <source>
        <dbReference type="Proteomes" id="UP000694844"/>
    </source>
</evidence>
<dbReference type="GO" id="GO:0032418">
    <property type="term" value="P:lysosome localization"/>
    <property type="evidence" value="ECO:0007669"/>
    <property type="project" value="TreeGrafter"/>
</dbReference>
<dbReference type="GO" id="GO:0099078">
    <property type="term" value="C:BORC complex"/>
    <property type="evidence" value="ECO:0007669"/>
    <property type="project" value="TreeGrafter"/>
</dbReference>
<evidence type="ECO:0000256" key="2">
    <source>
        <dbReference type="SAM" id="MobiDB-lite"/>
    </source>
</evidence>
<sequence>MSTTTEENDDDEITIEPSRAFTEALVEQVNREDVHSMVELQKDMLSRYEKTNEMLINFNMLSSTRCEATTQDFRKHTQILGQMKADLDVIFRRIRSLKQRLGALYPEAFAACSDVYNILENTEEEEDIKKEKCPMEIRITDTTKSEHLSLDHGHSVNGPLVNDEHKDQADILNDEFQASCDMRQNDSVGDPVSEKQVLGESSYLGEIPPSSQSVCQPSKISDLKNHNSETLNTGKEENDTDRKENTKS</sequence>
<evidence type="ECO:0000256" key="1">
    <source>
        <dbReference type="ARBA" id="ARBA00005913"/>
    </source>
</evidence>
<feature type="compositionally biased region" description="Polar residues" evidence="2">
    <location>
        <begin position="209"/>
        <end position="219"/>
    </location>
</feature>
<dbReference type="PANTHER" id="PTHR13511:SF0">
    <property type="entry name" value="KXDL MOTIF-CONTAINING PROTEIN 1"/>
    <property type="match status" value="1"/>
</dbReference>
<protein>
    <submittedName>
        <fullName evidence="5">KxDL motif-containing protein 1-like</fullName>
    </submittedName>
</protein>
<proteinExistence type="inferred from homology"/>
<gene>
    <name evidence="5" type="primary">LOC111131365</name>
</gene>
<name>A0A8B8E2W1_CRAVI</name>
<dbReference type="AlphaFoldDB" id="A0A8B8E2W1"/>
<keyword evidence="4" id="KW-1185">Reference proteome</keyword>
<comment type="similarity">
    <text evidence="1">Belongs to the KXD1 family.</text>
</comment>
<dbReference type="Proteomes" id="UP000694844">
    <property type="component" value="Chromosome 4"/>
</dbReference>
<feature type="domain" description="KxDL" evidence="3">
    <location>
        <begin position="25"/>
        <end position="109"/>
    </location>
</feature>
<feature type="compositionally biased region" description="Basic and acidic residues" evidence="2">
    <location>
        <begin position="234"/>
        <end position="248"/>
    </location>
</feature>
<dbReference type="InterPro" id="IPR019371">
    <property type="entry name" value="KxDL_dom"/>
</dbReference>
<dbReference type="RefSeq" id="XP_022334555.1">
    <property type="nucleotide sequence ID" value="XM_022478847.1"/>
</dbReference>
<organism evidence="4 5">
    <name type="scientific">Crassostrea virginica</name>
    <name type="common">Eastern oyster</name>
    <dbReference type="NCBI Taxonomy" id="6565"/>
    <lineage>
        <taxon>Eukaryota</taxon>
        <taxon>Metazoa</taxon>
        <taxon>Spiralia</taxon>
        <taxon>Lophotrochozoa</taxon>
        <taxon>Mollusca</taxon>
        <taxon>Bivalvia</taxon>
        <taxon>Autobranchia</taxon>
        <taxon>Pteriomorphia</taxon>
        <taxon>Ostreida</taxon>
        <taxon>Ostreoidea</taxon>
        <taxon>Ostreidae</taxon>
        <taxon>Crassostrea</taxon>
    </lineage>
</organism>
<dbReference type="GeneID" id="111131365"/>
<evidence type="ECO:0000259" key="3">
    <source>
        <dbReference type="Pfam" id="PF10241"/>
    </source>
</evidence>
<dbReference type="InterPro" id="IPR039843">
    <property type="entry name" value="KXD1-like"/>
</dbReference>
<reference evidence="5" key="1">
    <citation type="submission" date="2025-08" db="UniProtKB">
        <authorList>
            <consortium name="RefSeq"/>
        </authorList>
    </citation>
    <scope>IDENTIFICATION</scope>
    <source>
        <tissue evidence="5">Whole sample</tissue>
    </source>
</reference>